<proteinExistence type="predicted"/>
<organism evidence="3 4">
    <name type="scientific">Eumeta variegata</name>
    <name type="common">Bagworm moth</name>
    <name type="synonym">Eumeta japonica</name>
    <dbReference type="NCBI Taxonomy" id="151549"/>
    <lineage>
        <taxon>Eukaryota</taxon>
        <taxon>Metazoa</taxon>
        <taxon>Ecdysozoa</taxon>
        <taxon>Arthropoda</taxon>
        <taxon>Hexapoda</taxon>
        <taxon>Insecta</taxon>
        <taxon>Pterygota</taxon>
        <taxon>Neoptera</taxon>
        <taxon>Endopterygota</taxon>
        <taxon>Lepidoptera</taxon>
        <taxon>Glossata</taxon>
        <taxon>Ditrysia</taxon>
        <taxon>Tineoidea</taxon>
        <taxon>Psychidae</taxon>
        <taxon>Oiketicinae</taxon>
        <taxon>Eumeta</taxon>
    </lineage>
</organism>
<comment type="caution">
    <text evidence="3">The sequence shown here is derived from an EMBL/GenBank/DDBJ whole genome shotgun (WGS) entry which is preliminary data.</text>
</comment>
<dbReference type="SMART" id="SM00919">
    <property type="entry name" value="Malic_M"/>
    <property type="match status" value="1"/>
</dbReference>
<dbReference type="GO" id="GO:0004473">
    <property type="term" value="F:malate dehydrogenase (decarboxylating) (NADP+) activity"/>
    <property type="evidence" value="ECO:0007669"/>
    <property type="project" value="TreeGrafter"/>
</dbReference>
<evidence type="ECO:0000259" key="2">
    <source>
        <dbReference type="SMART" id="SM00919"/>
    </source>
</evidence>
<accession>A0A4C1TNA7</accession>
<dbReference type="OrthoDB" id="5365701at2759"/>
<dbReference type="Pfam" id="PF03949">
    <property type="entry name" value="Malic_M"/>
    <property type="match status" value="1"/>
</dbReference>
<dbReference type="PANTHER" id="PTHR23406:SF90">
    <property type="entry name" value="MALIC ENZYME-RELATED"/>
    <property type="match status" value="1"/>
</dbReference>
<dbReference type="GO" id="GO:0051287">
    <property type="term" value="F:NAD binding"/>
    <property type="evidence" value="ECO:0007669"/>
    <property type="project" value="InterPro"/>
</dbReference>
<dbReference type="InterPro" id="IPR001891">
    <property type="entry name" value="Malic_OxRdtase"/>
</dbReference>
<feature type="binding site" evidence="1">
    <location>
        <position position="45"/>
    </location>
    <ligand>
        <name>(S)-malate</name>
        <dbReference type="ChEBI" id="CHEBI:15589"/>
    </ligand>
</feature>
<dbReference type="InterPro" id="IPR012302">
    <property type="entry name" value="Malic_NAD-bd"/>
</dbReference>
<dbReference type="Gene3D" id="3.40.50.720">
    <property type="entry name" value="NAD(P)-binding Rossmann-like Domain"/>
    <property type="match status" value="1"/>
</dbReference>
<dbReference type="SUPFAM" id="SSF51735">
    <property type="entry name" value="NAD(P)-binding Rossmann-fold domains"/>
    <property type="match status" value="1"/>
</dbReference>
<dbReference type="InterPro" id="IPR036291">
    <property type="entry name" value="NAD(P)-bd_dom_sf"/>
</dbReference>
<name>A0A4C1TNA7_EUMVA</name>
<dbReference type="PANTHER" id="PTHR23406">
    <property type="entry name" value="MALIC ENZYME-RELATED"/>
    <property type="match status" value="1"/>
</dbReference>
<keyword evidence="4" id="KW-1185">Reference proteome</keyword>
<evidence type="ECO:0000313" key="3">
    <source>
        <dbReference type="EMBL" id="GBP14981.1"/>
    </source>
</evidence>
<dbReference type="STRING" id="151549.A0A4C1TNA7"/>
<protein>
    <submittedName>
        <fullName evidence="3">NADP-dependent malic enzyme</fullName>
    </submittedName>
</protein>
<sequence length="208" mass="22265">MTCSSDTRIDFAAAGAAAIGGAFTAEILRCMGEFNDRPVIFALSNPTSKAECTAEDAYSNTDDRALFASGSPFPDYTAKDGKKLRPGQGNNAYIFPGLALGIICAGIIDISDDFLLLSAQALADLVSEDDLNHGSLYPDLADIQKCSIAIAKRVVEHAYETGKASVKPQPLDTEAFIRAQMYDVYYQSALPATYSWEEDVTTPTVSPV</sequence>
<gene>
    <name evidence="3" type="primary">ME1</name>
    <name evidence="3" type="ORF">EVAR_6629_1</name>
</gene>
<dbReference type="GO" id="GO:0005739">
    <property type="term" value="C:mitochondrion"/>
    <property type="evidence" value="ECO:0007669"/>
    <property type="project" value="TreeGrafter"/>
</dbReference>
<dbReference type="Proteomes" id="UP000299102">
    <property type="component" value="Unassembled WGS sequence"/>
</dbReference>
<reference evidence="3 4" key="1">
    <citation type="journal article" date="2019" name="Commun. Biol.">
        <title>The bagworm genome reveals a unique fibroin gene that provides high tensile strength.</title>
        <authorList>
            <person name="Kono N."/>
            <person name="Nakamura H."/>
            <person name="Ohtoshi R."/>
            <person name="Tomita M."/>
            <person name="Numata K."/>
            <person name="Arakawa K."/>
        </authorList>
    </citation>
    <scope>NUCLEOTIDE SEQUENCE [LARGE SCALE GENOMIC DNA]</scope>
</reference>
<evidence type="ECO:0000313" key="4">
    <source>
        <dbReference type="Proteomes" id="UP000299102"/>
    </source>
</evidence>
<dbReference type="GO" id="GO:0006108">
    <property type="term" value="P:malate metabolic process"/>
    <property type="evidence" value="ECO:0007669"/>
    <property type="project" value="TreeGrafter"/>
</dbReference>
<dbReference type="PIRSF" id="PIRSF000106">
    <property type="entry name" value="ME"/>
    <property type="match status" value="1"/>
</dbReference>
<evidence type="ECO:0000256" key="1">
    <source>
        <dbReference type="PIRSR" id="PIRSR000106-2"/>
    </source>
</evidence>
<dbReference type="AlphaFoldDB" id="A0A4C1TNA7"/>
<dbReference type="EMBL" id="BGZK01000068">
    <property type="protein sequence ID" value="GBP14981.1"/>
    <property type="molecule type" value="Genomic_DNA"/>
</dbReference>
<feature type="binding site" evidence="1">
    <location>
        <position position="90"/>
    </location>
    <ligand>
        <name>(S)-malate</name>
        <dbReference type="ChEBI" id="CHEBI:15589"/>
    </ligand>
</feature>
<feature type="domain" description="Malic enzyme NAD-binding" evidence="2">
    <location>
        <begin position="4"/>
        <end position="159"/>
    </location>
</feature>